<dbReference type="SUPFAM" id="SSF109604">
    <property type="entry name" value="HD-domain/PDEase-like"/>
    <property type="match status" value="1"/>
</dbReference>
<proteinExistence type="predicted"/>
<feature type="transmembrane region" description="Helical" evidence="1">
    <location>
        <begin position="39"/>
        <end position="56"/>
    </location>
</feature>
<evidence type="ECO:0000256" key="1">
    <source>
        <dbReference type="SAM" id="Phobius"/>
    </source>
</evidence>
<feature type="transmembrane region" description="Helical" evidence="1">
    <location>
        <begin position="85"/>
        <end position="106"/>
    </location>
</feature>
<name>A0A1H0VZH8_9BACI</name>
<dbReference type="InterPro" id="IPR006675">
    <property type="entry name" value="HDIG_dom"/>
</dbReference>
<dbReference type="CDD" id="cd00077">
    <property type="entry name" value="HDc"/>
    <property type="match status" value="1"/>
</dbReference>
<evidence type="ECO:0000313" key="4">
    <source>
        <dbReference type="EMBL" id="SDP83909.1"/>
    </source>
</evidence>
<dbReference type="PANTHER" id="PTHR43155">
    <property type="entry name" value="CYCLIC DI-GMP PHOSPHODIESTERASE PA4108-RELATED"/>
    <property type="match status" value="1"/>
</dbReference>
<feature type="domain" description="HD" evidence="2">
    <location>
        <begin position="134"/>
        <end position="258"/>
    </location>
</feature>
<keyword evidence="5" id="KW-1185">Reference proteome</keyword>
<evidence type="ECO:0000259" key="3">
    <source>
        <dbReference type="PROSITE" id="PS51832"/>
    </source>
</evidence>
<dbReference type="RefSeq" id="WP_090856346.1">
    <property type="nucleotide sequence ID" value="NZ_FNJU01000008.1"/>
</dbReference>
<dbReference type="Pfam" id="PF13487">
    <property type="entry name" value="HD_5"/>
    <property type="match status" value="1"/>
</dbReference>
<reference evidence="5" key="1">
    <citation type="submission" date="2016-10" db="EMBL/GenBank/DDBJ databases">
        <authorList>
            <person name="Varghese N."/>
            <person name="Submissions S."/>
        </authorList>
    </citation>
    <scope>NUCLEOTIDE SEQUENCE [LARGE SCALE GENOMIC DNA]</scope>
    <source>
        <strain evidence="5">IBRC-M10078</strain>
    </source>
</reference>
<dbReference type="InterPro" id="IPR037522">
    <property type="entry name" value="HD_GYP_dom"/>
</dbReference>
<dbReference type="OrthoDB" id="9759601at2"/>
<feature type="domain" description="HD-GYP" evidence="3">
    <location>
        <begin position="112"/>
        <end position="309"/>
    </location>
</feature>
<protein>
    <submittedName>
        <fullName evidence="4">HDIG domain-containing protein</fullName>
    </submittedName>
</protein>
<keyword evidence="1" id="KW-0472">Membrane</keyword>
<keyword evidence="1" id="KW-0812">Transmembrane</keyword>
<dbReference type="EMBL" id="FNJU01000008">
    <property type="protein sequence ID" value="SDP83909.1"/>
    <property type="molecule type" value="Genomic_DNA"/>
</dbReference>
<dbReference type="Gene3D" id="1.10.3210.10">
    <property type="entry name" value="Hypothetical protein af1432"/>
    <property type="match status" value="1"/>
</dbReference>
<evidence type="ECO:0000313" key="5">
    <source>
        <dbReference type="Proteomes" id="UP000199159"/>
    </source>
</evidence>
<dbReference type="PANTHER" id="PTHR43155:SF2">
    <property type="entry name" value="CYCLIC DI-GMP PHOSPHODIESTERASE PA4108"/>
    <property type="match status" value="1"/>
</dbReference>
<organism evidence="4 5">
    <name type="scientific">Litchfieldia salsa</name>
    <dbReference type="NCBI Taxonomy" id="930152"/>
    <lineage>
        <taxon>Bacteria</taxon>
        <taxon>Bacillati</taxon>
        <taxon>Bacillota</taxon>
        <taxon>Bacilli</taxon>
        <taxon>Bacillales</taxon>
        <taxon>Bacillaceae</taxon>
        <taxon>Litchfieldia</taxon>
    </lineage>
</organism>
<dbReference type="NCBIfam" id="TIGR00277">
    <property type="entry name" value="HDIG"/>
    <property type="match status" value="1"/>
</dbReference>
<evidence type="ECO:0000259" key="2">
    <source>
        <dbReference type="PROSITE" id="PS51831"/>
    </source>
</evidence>
<dbReference type="STRING" id="930152.SAMN05216565_108123"/>
<dbReference type="AlphaFoldDB" id="A0A1H0VZH8"/>
<dbReference type="InterPro" id="IPR006674">
    <property type="entry name" value="HD_domain"/>
</dbReference>
<accession>A0A1H0VZH8</accession>
<dbReference type="PROSITE" id="PS51832">
    <property type="entry name" value="HD_GYP"/>
    <property type="match status" value="1"/>
</dbReference>
<dbReference type="SMART" id="SM00471">
    <property type="entry name" value="HDc"/>
    <property type="match status" value="1"/>
</dbReference>
<gene>
    <name evidence="4" type="ORF">SAMN05216565_108123</name>
</gene>
<keyword evidence="1" id="KW-1133">Transmembrane helix</keyword>
<sequence>MLNIFNKWLDHPVYFRYGFYILLIISVFLNGVILQNDSHFFILYIFTVVFLGIGYYNKPAWFLTLLTLLVVKCRYFLITELDDNLLTFIIYLFTYLLFTFISAGFMRNLKKVKKDNIELTTALANALDSRDTYTLHHSENVAKYAEKIAKAMNLPNDLCNTVRMGSLLHDIGKIGIPENILTKPGKLTNDEYEFIKAHPKIGYEIIKHVEGFHKNGVLDIVLYHHERYDGKGYPFGLKGDDIPLISRIVAIADTFDAMTSRRIYREELDLEYTLNEINRNKGTQFDPDIVDVFLKLFSANQTSLVNEEINLKNSS</sequence>
<dbReference type="Proteomes" id="UP000199159">
    <property type="component" value="Unassembled WGS sequence"/>
</dbReference>
<dbReference type="PROSITE" id="PS51831">
    <property type="entry name" value="HD"/>
    <property type="match status" value="1"/>
</dbReference>
<dbReference type="InterPro" id="IPR003607">
    <property type="entry name" value="HD/PDEase_dom"/>
</dbReference>
<feature type="transmembrane region" description="Helical" evidence="1">
    <location>
        <begin position="14"/>
        <end position="33"/>
    </location>
</feature>